<keyword evidence="1" id="KW-1133">Transmembrane helix</keyword>
<dbReference type="AlphaFoldDB" id="A0A0S2FIE7"/>
<sequence>MTTFARYLWLLIAAIALPAWVHWPYVVGEIDLASVEIMTSTRFLFELALSTSFGFVLLVLPWSLWLRRRQRRRGVLPRDAWIATTAMASATLLGLHSNMTMYAPFYGNTWALWEPTFELFLPHALSVLAILALTIALEGISAQRSLRAGMSASASSGRS</sequence>
<gene>
    <name evidence="2" type="ORF">LA76x_5163</name>
</gene>
<keyword evidence="3" id="KW-1185">Reference proteome</keyword>
<dbReference type="STRING" id="84531.LA76x_5163"/>
<feature type="transmembrane region" description="Helical" evidence="1">
    <location>
        <begin position="7"/>
        <end position="23"/>
    </location>
</feature>
<proteinExistence type="predicted"/>
<accession>A0A0S2FIE7</accession>
<keyword evidence="1" id="KW-0812">Transmembrane</keyword>
<keyword evidence="1" id="KW-0472">Membrane</keyword>
<evidence type="ECO:0008006" key="4">
    <source>
        <dbReference type="Google" id="ProtNLM"/>
    </source>
</evidence>
<feature type="transmembrane region" description="Helical" evidence="1">
    <location>
        <begin position="43"/>
        <end position="66"/>
    </location>
</feature>
<name>A0A0S2FIE7_LYSAN</name>
<organism evidence="2 3">
    <name type="scientific">Lysobacter antibioticus</name>
    <dbReference type="NCBI Taxonomy" id="84531"/>
    <lineage>
        <taxon>Bacteria</taxon>
        <taxon>Pseudomonadati</taxon>
        <taxon>Pseudomonadota</taxon>
        <taxon>Gammaproteobacteria</taxon>
        <taxon>Lysobacterales</taxon>
        <taxon>Lysobacteraceae</taxon>
        <taxon>Lysobacter</taxon>
    </lineage>
</organism>
<dbReference type="PATRIC" id="fig|84531.8.peg.5172"/>
<dbReference type="Proteomes" id="UP000060787">
    <property type="component" value="Chromosome"/>
</dbReference>
<reference evidence="2 3" key="1">
    <citation type="journal article" date="2015" name="BMC Genomics">
        <title>Comparative genomics and metabolic profiling of the genus Lysobacter.</title>
        <authorList>
            <person name="de Bruijn I."/>
            <person name="Cheng X."/>
            <person name="de Jager V."/>
            <person name="Exposito R.G."/>
            <person name="Watrous J."/>
            <person name="Patel N."/>
            <person name="Postma J."/>
            <person name="Dorrestein P.C."/>
            <person name="Kobayashi D."/>
            <person name="Raaijmakers J.M."/>
        </authorList>
    </citation>
    <scope>NUCLEOTIDE SEQUENCE [LARGE SCALE GENOMIC DNA]</scope>
    <source>
        <strain evidence="2 3">76</strain>
    </source>
</reference>
<dbReference type="RefSeq" id="WP_057919789.1">
    <property type="nucleotide sequence ID" value="NZ_CP011129.1"/>
</dbReference>
<feature type="transmembrane region" description="Helical" evidence="1">
    <location>
        <begin position="78"/>
        <end position="99"/>
    </location>
</feature>
<feature type="transmembrane region" description="Helical" evidence="1">
    <location>
        <begin position="119"/>
        <end position="140"/>
    </location>
</feature>
<evidence type="ECO:0000313" key="3">
    <source>
        <dbReference type="Proteomes" id="UP000060787"/>
    </source>
</evidence>
<dbReference type="KEGG" id="lab:LA76x_5163"/>
<evidence type="ECO:0000313" key="2">
    <source>
        <dbReference type="EMBL" id="ALN83265.1"/>
    </source>
</evidence>
<dbReference type="EMBL" id="CP011129">
    <property type="protein sequence ID" value="ALN83265.1"/>
    <property type="molecule type" value="Genomic_DNA"/>
</dbReference>
<protein>
    <recommendedName>
        <fullName evidence="4">Transmembrane protein</fullName>
    </recommendedName>
</protein>
<evidence type="ECO:0000256" key="1">
    <source>
        <dbReference type="SAM" id="Phobius"/>
    </source>
</evidence>